<proteinExistence type="predicted"/>
<accession>A0A0W0FQL1</accession>
<evidence type="ECO:0000313" key="1">
    <source>
        <dbReference type="EMBL" id="KTB38671.1"/>
    </source>
</evidence>
<gene>
    <name evidence="1" type="ORF">WG66_8676</name>
</gene>
<dbReference type="Proteomes" id="UP000054988">
    <property type="component" value="Unassembled WGS sequence"/>
</dbReference>
<evidence type="ECO:0000313" key="2">
    <source>
        <dbReference type="Proteomes" id="UP000054988"/>
    </source>
</evidence>
<name>A0A0W0FQL1_MONRR</name>
<dbReference type="EMBL" id="LATX01001734">
    <property type="protein sequence ID" value="KTB38671.1"/>
    <property type="molecule type" value="Genomic_DNA"/>
</dbReference>
<protein>
    <submittedName>
        <fullName evidence="1">Uncharacterized protein</fullName>
    </submittedName>
</protein>
<organism evidence="1 2">
    <name type="scientific">Moniliophthora roreri</name>
    <name type="common">Frosty pod rot fungus</name>
    <name type="synonym">Monilia roreri</name>
    <dbReference type="NCBI Taxonomy" id="221103"/>
    <lineage>
        <taxon>Eukaryota</taxon>
        <taxon>Fungi</taxon>
        <taxon>Dikarya</taxon>
        <taxon>Basidiomycota</taxon>
        <taxon>Agaricomycotina</taxon>
        <taxon>Agaricomycetes</taxon>
        <taxon>Agaricomycetidae</taxon>
        <taxon>Agaricales</taxon>
        <taxon>Marasmiineae</taxon>
        <taxon>Marasmiaceae</taxon>
        <taxon>Moniliophthora</taxon>
    </lineage>
</organism>
<dbReference type="SUPFAM" id="SSF52047">
    <property type="entry name" value="RNI-like"/>
    <property type="match status" value="1"/>
</dbReference>
<sequence length="565" mass="63973">MSLRTLNSVNTMDVFIPELLPFPITNHPATREEVDNPYYRIPADIDHLADAMKRIALDVEKLQADAVMHERAALAARQKSLHLQRILNAYVNATLPIFRLPEEILSLVLEHCAVADTSGHVLSQLAAPWVFARTCRRFRSVALSTPSIWTLVRLNTKHISPHSPQTSLNMLRLWLERSNPLPISCLALLGGSETNIDSAKALDLLVSQCRRWVDVDLSFGSQGELCYRLADKDGLMPHLRSLRISVTITQGAYQPGREVSQVFCHSPSLKEATLFISSLIPIRPVMSLPWPQLEELAWSVTSPAECLDIAHSFTNLRYLYLEILIDSDLGNQQLRLPHLQHLKMYGPCFAIIKLMNRLILPNLTDFGMNFKEYIHSVADRILASYVRFQKRSVCSPSHFSVPVTLFSTPNSPTIATDMHSVREISIQVGSINNNTQAFLNLTQTPLFRNLRILHVHLEDLSEPLVTEVINLIEARCRSGSRGTLEEVSMDAIQYADRPSAYLSADSPAVRRLLELRKHGLVIQGRIVDGQWHSSYRDTHWVSGDLTLQERRWVRFGYCDWLKVSS</sequence>
<comment type="caution">
    <text evidence="1">The sequence shown here is derived from an EMBL/GenBank/DDBJ whole genome shotgun (WGS) entry which is preliminary data.</text>
</comment>
<dbReference type="AlphaFoldDB" id="A0A0W0FQL1"/>
<reference evidence="1 2" key="1">
    <citation type="submission" date="2015-12" db="EMBL/GenBank/DDBJ databases">
        <title>Draft genome sequence of Moniliophthora roreri, the causal agent of frosty pod rot of cacao.</title>
        <authorList>
            <person name="Aime M.C."/>
            <person name="Diaz-Valderrama J.R."/>
            <person name="Kijpornyongpan T."/>
            <person name="Phillips-Mora W."/>
        </authorList>
    </citation>
    <scope>NUCLEOTIDE SEQUENCE [LARGE SCALE GENOMIC DNA]</scope>
    <source>
        <strain evidence="1 2">MCA 2952</strain>
    </source>
</reference>